<dbReference type="EMBL" id="JBHUEY010000012">
    <property type="protein sequence ID" value="MFD1785669.1"/>
    <property type="molecule type" value="Genomic_DNA"/>
</dbReference>
<comment type="caution">
    <text evidence="3">The sequence shown here is derived from an EMBL/GenBank/DDBJ whole genome shotgun (WGS) entry which is preliminary data.</text>
</comment>
<keyword evidence="1" id="KW-0812">Transmembrane</keyword>
<dbReference type="Proteomes" id="UP001597237">
    <property type="component" value="Unassembled WGS sequence"/>
</dbReference>
<evidence type="ECO:0000313" key="4">
    <source>
        <dbReference type="Proteomes" id="UP001597237"/>
    </source>
</evidence>
<evidence type="ECO:0000256" key="1">
    <source>
        <dbReference type="SAM" id="Phobius"/>
    </source>
</evidence>
<feature type="transmembrane region" description="Helical" evidence="1">
    <location>
        <begin position="77"/>
        <end position="100"/>
    </location>
</feature>
<feature type="chain" id="PRO_5047108900" evidence="2">
    <location>
        <begin position="27"/>
        <end position="106"/>
    </location>
</feature>
<keyword evidence="4" id="KW-1185">Reference proteome</keyword>
<proteinExistence type="predicted"/>
<organism evidence="3 4">
    <name type="scientific">Phenylobacterium terrae</name>
    <dbReference type="NCBI Taxonomy" id="2665495"/>
    <lineage>
        <taxon>Bacteria</taxon>
        <taxon>Pseudomonadati</taxon>
        <taxon>Pseudomonadota</taxon>
        <taxon>Alphaproteobacteria</taxon>
        <taxon>Caulobacterales</taxon>
        <taxon>Caulobacteraceae</taxon>
        <taxon>Phenylobacterium</taxon>
    </lineage>
</organism>
<feature type="transmembrane region" description="Helical" evidence="1">
    <location>
        <begin position="44"/>
        <end position="65"/>
    </location>
</feature>
<dbReference type="InterPro" id="IPR007039">
    <property type="entry name" value="TrbC/VirB2"/>
</dbReference>
<gene>
    <name evidence="3" type="ORF">ACFSC0_19900</name>
</gene>
<evidence type="ECO:0000256" key="2">
    <source>
        <dbReference type="SAM" id="SignalP"/>
    </source>
</evidence>
<accession>A0ABW4N6B0</accession>
<keyword evidence="1" id="KW-0472">Membrane</keyword>
<keyword evidence="2" id="KW-0732">Signal</keyword>
<reference evidence="4" key="1">
    <citation type="journal article" date="2019" name="Int. J. Syst. Evol. Microbiol.">
        <title>The Global Catalogue of Microorganisms (GCM) 10K type strain sequencing project: providing services to taxonomists for standard genome sequencing and annotation.</title>
        <authorList>
            <consortium name="The Broad Institute Genomics Platform"/>
            <consortium name="The Broad Institute Genome Sequencing Center for Infectious Disease"/>
            <person name="Wu L."/>
            <person name="Ma J."/>
        </authorList>
    </citation>
    <scope>NUCLEOTIDE SEQUENCE [LARGE SCALE GENOMIC DNA]</scope>
    <source>
        <strain evidence="4">DFY28</strain>
    </source>
</reference>
<evidence type="ECO:0000313" key="3">
    <source>
        <dbReference type="EMBL" id="MFD1785669.1"/>
    </source>
</evidence>
<dbReference type="RefSeq" id="WP_377281706.1">
    <property type="nucleotide sequence ID" value="NZ_JBHRSI010000004.1"/>
</dbReference>
<name>A0ABW4N6B0_9CAUL</name>
<sequence length="106" mass="10576">MRRILARAPGAATLFCGLLCAGPAVAGGAGMPWEAPLQQIVQSVTGPVVQAAAVIAVVLFGAGVAMSETGSSMRRGLGILFGLSIAFAASTFFLDFFGFAGGVEVG</sequence>
<feature type="signal peptide" evidence="2">
    <location>
        <begin position="1"/>
        <end position="26"/>
    </location>
</feature>
<keyword evidence="1" id="KW-1133">Transmembrane helix</keyword>
<dbReference type="Pfam" id="PF04956">
    <property type="entry name" value="TrbC"/>
    <property type="match status" value="1"/>
</dbReference>
<protein>
    <submittedName>
        <fullName evidence="3">TrbC/VirB2 family protein</fullName>
    </submittedName>
</protein>